<evidence type="ECO:0000256" key="10">
    <source>
        <dbReference type="PROSITE-ProRule" id="PRU00042"/>
    </source>
</evidence>
<evidence type="ECO:0000256" key="4">
    <source>
        <dbReference type="ARBA" id="ARBA00022771"/>
    </source>
</evidence>
<feature type="region of interest" description="Disordered" evidence="11">
    <location>
        <begin position="224"/>
        <end position="262"/>
    </location>
</feature>
<feature type="domain" description="C2H2-type" evidence="12">
    <location>
        <begin position="927"/>
        <end position="954"/>
    </location>
</feature>
<comment type="subcellular location">
    <subcellularLocation>
        <location evidence="1">Nucleus</location>
    </subcellularLocation>
</comment>
<dbReference type="FunFam" id="3.30.160.60:FF:000624">
    <property type="entry name" value="zinc finger protein 697"/>
    <property type="match status" value="1"/>
</dbReference>
<dbReference type="PROSITE" id="PS00028">
    <property type="entry name" value="ZINC_FINGER_C2H2_1"/>
    <property type="match status" value="15"/>
</dbReference>
<evidence type="ECO:0000256" key="9">
    <source>
        <dbReference type="ARBA" id="ARBA00023242"/>
    </source>
</evidence>
<feature type="domain" description="C2H2-type" evidence="12">
    <location>
        <begin position="955"/>
        <end position="982"/>
    </location>
</feature>
<keyword evidence="6" id="KW-0805">Transcription regulation</keyword>
<keyword evidence="3" id="KW-0677">Repeat</keyword>
<feature type="domain" description="C2H2-type" evidence="12">
    <location>
        <begin position="899"/>
        <end position="926"/>
    </location>
</feature>
<evidence type="ECO:0000256" key="2">
    <source>
        <dbReference type="ARBA" id="ARBA00022723"/>
    </source>
</evidence>
<evidence type="ECO:0000256" key="3">
    <source>
        <dbReference type="ARBA" id="ARBA00022737"/>
    </source>
</evidence>
<dbReference type="SMART" id="SM00355">
    <property type="entry name" value="ZnF_C2H2"/>
    <property type="match status" value="19"/>
</dbReference>
<feature type="domain" description="C2H2-type" evidence="12">
    <location>
        <begin position="622"/>
        <end position="649"/>
    </location>
</feature>
<dbReference type="OrthoDB" id="6098620at2759"/>
<organism evidence="13 14">
    <name type="scientific">Mytilus edulis</name>
    <name type="common">Blue mussel</name>
    <dbReference type="NCBI Taxonomy" id="6550"/>
    <lineage>
        <taxon>Eukaryota</taxon>
        <taxon>Metazoa</taxon>
        <taxon>Spiralia</taxon>
        <taxon>Lophotrochozoa</taxon>
        <taxon>Mollusca</taxon>
        <taxon>Bivalvia</taxon>
        <taxon>Autobranchia</taxon>
        <taxon>Pteriomorphia</taxon>
        <taxon>Mytilida</taxon>
        <taxon>Mytiloidea</taxon>
        <taxon>Mytilidae</taxon>
        <taxon>Mytilinae</taxon>
        <taxon>Mytilus</taxon>
    </lineage>
</organism>
<feature type="region of interest" description="Disordered" evidence="11">
    <location>
        <begin position="168"/>
        <end position="193"/>
    </location>
</feature>
<dbReference type="AlphaFoldDB" id="A0A8S3R4A6"/>
<evidence type="ECO:0000313" key="13">
    <source>
        <dbReference type="EMBL" id="CAG2201995.1"/>
    </source>
</evidence>
<feature type="domain" description="C2H2-type" evidence="12">
    <location>
        <begin position="467"/>
        <end position="494"/>
    </location>
</feature>
<proteinExistence type="predicted"/>
<feature type="domain" description="C2H2-type" evidence="12">
    <location>
        <begin position="1018"/>
        <end position="1045"/>
    </location>
</feature>
<keyword evidence="14" id="KW-1185">Reference proteome</keyword>
<name>A0A8S3R4A6_MYTED</name>
<dbReference type="EMBL" id="CAJPWZ010000874">
    <property type="protein sequence ID" value="CAG2201995.1"/>
    <property type="molecule type" value="Genomic_DNA"/>
</dbReference>
<evidence type="ECO:0000259" key="12">
    <source>
        <dbReference type="PROSITE" id="PS50157"/>
    </source>
</evidence>
<dbReference type="GO" id="GO:0001228">
    <property type="term" value="F:DNA-binding transcription activator activity, RNA polymerase II-specific"/>
    <property type="evidence" value="ECO:0007669"/>
    <property type="project" value="TreeGrafter"/>
</dbReference>
<feature type="compositionally biased region" description="Basic and acidic residues" evidence="11">
    <location>
        <begin position="224"/>
        <end position="234"/>
    </location>
</feature>
<feature type="domain" description="C2H2-type" evidence="12">
    <location>
        <begin position="813"/>
        <end position="840"/>
    </location>
</feature>
<dbReference type="GO" id="GO:0005634">
    <property type="term" value="C:nucleus"/>
    <property type="evidence" value="ECO:0007669"/>
    <property type="project" value="UniProtKB-SubCell"/>
</dbReference>
<dbReference type="GO" id="GO:0008270">
    <property type="term" value="F:zinc ion binding"/>
    <property type="evidence" value="ECO:0007669"/>
    <property type="project" value="UniProtKB-KW"/>
</dbReference>
<keyword evidence="2" id="KW-0479">Metal-binding</keyword>
<evidence type="ECO:0000256" key="7">
    <source>
        <dbReference type="ARBA" id="ARBA00023125"/>
    </source>
</evidence>
<protein>
    <submittedName>
        <fullName evidence="13">KRAB</fullName>
    </submittedName>
</protein>
<feature type="compositionally biased region" description="Polar residues" evidence="11">
    <location>
        <begin position="168"/>
        <end position="177"/>
    </location>
</feature>
<evidence type="ECO:0000256" key="11">
    <source>
        <dbReference type="SAM" id="MobiDB-lite"/>
    </source>
</evidence>
<dbReference type="PANTHER" id="PTHR24376:SF235">
    <property type="entry name" value="C2H2-TYPE DOMAIN-CONTAINING PROTEIN"/>
    <property type="match status" value="1"/>
</dbReference>
<dbReference type="InterPro" id="IPR013087">
    <property type="entry name" value="Znf_C2H2_type"/>
</dbReference>
<evidence type="ECO:0000256" key="8">
    <source>
        <dbReference type="ARBA" id="ARBA00023163"/>
    </source>
</evidence>
<dbReference type="Gene3D" id="3.30.160.60">
    <property type="entry name" value="Classic Zinc Finger"/>
    <property type="match status" value="11"/>
</dbReference>
<dbReference type="InterPro" id="IPR036236">
    <property type="entry name" value="Znf_C2H2_sf"/>
</dbReference>
<keyword evidence="9" id="KW-0539">Nucleus</keyword>
<feature type="domain" description="C2H2-type" evidence="12">
    <location>
        <begin position="1046"/>
        <end position="1073"/>
    </location>
</feature>
<feature type="domain" description="C2H2-type" evidence="12">
    <location>
        <begin position="536"/>
        <end position="563"/>
    </location>
</feature>
<feature type="compositionally biased region" description="Basic residues" evidence="11">
    <location>
        <begin position="237"/>
        <end position="250"/>
    </location>
</feature>
<comment type="caution">
    <text evidence="13">The sequence shown here is derived from an EMBL/GenBank/DDBJ whole genome shotgun (WGS) entry which is preliminary data.</text>
</comment>
<keyword evidence="7" id="KW-0238">DNA-binding</keyword>
<reference evidence="13" key="1">
    <citation type="submission" date="2021-03" db="EMBL/GenBank/DDBJ databases">
        <authorList>
            <person name="Bekaert M."/>
        </authorList>
    </citation>
    <scope>NUCLEOTIDE SEQUENCE</scope>
</reference>
<evidence type="ECO:0000256" key="6">
    <source>
        <dbReference type="ARBA" id="ARBA00023015"/>
    </source>
</evidence>
<feature type="region of interest" description="Disordered" evidence="11">
    <location>
        <begin position="328"/>
        <end position="387"/>
    </location>
</feature>
<feature type="compositionally biased region" description="Polar residues" evidence="11">
    <location>
        <begin position="347"/>
        <end position="358"/>
    </location>
</feature>
<evidence type="ECO:0000256" key="1">
    <source>
        <dbReference type="ARBA" id="ARBA00004123"/>
    </source>
</evidence>
<feature type="region of interest" description="Disordered" evidence="11">
    <location>
        <begin position="694"/>
        <end position="755"/>
    </location>
</feature>
<feature type="domain" description="C2H2-type" evidence="12">
    <location>
        <begin position="1074"/>
        <end position="1101"/>
    </location>
</feature>
<evidence type="ECO:0000313" key="14">
    <source>
        <dbReference type="Proteomes" id="UP000683360"/>
    </source>
</evidence>
<keyword evidence="4 10" id="KW-0863">Zinc-finger</keyword>
<sequence length="1203" mass="138262">MTVEFDCTPVYQNEYKTALHKRKRFQSKGKQCIFLAVGDKGNDVQSWSTEAGVQFIAQYPKWTSMFQDFCSYYQTSACNNKGDYPILDQSADQLGLISNSGNERTGNDKMPSTENTVGSMITSLDQTKDQLETSKSKQESTDIENVNESMVGSFVQEADHLVTTLNGRESTDSMSDTNEMECGNDVEDDDTDDYTVNDDFDTGTGIIEPPRHSSATGKITKKVTETKKSADTLKIRNSLRLRQSSKKGPKKSSSNKNNPILHNIRTRGSIKVNLSEIKDSSKRSRGQIKDKVPKSLTSCVVKLENLSEGTLKNGEGVDKICENLSVSKKRRRSKDGIEKSLSDTENELQATDSCTRKTAVNKKDQISTQRNGNADMVSTRTRKTAVDKQEPIKTIPNEVKDLNQYLNRKEYICGVCSNESSNAFSYYNHVKNHRNYQLCKVCDVMVPSNNETIEKHRKEFHKDDLFFKCPKCNKEFKSKLQLKTHFPSHNSNVKYLERLSDTASSKVKVMSKEQERFTKMHPDLQEINKYLNRTEYACSLCSNVYNNSVSYYNHIRSHKDHQLCKVCDTMIPCGAGKMEKHRKEIHGDDFCFKCPDCDKKYKSKLGLKTHFILHHADQSVRFNCKICKASYGNASMLKRHEKIHTFDHSCFICQEKIETNLKLKEHMLEAHSFHFCVTCSLYFVDSLELEEHEQTHFNSNSSDDDDDEPATNSTSFEESSSCMPLLEKENVSSEMEPVENASNRSNIQEVDVDKEKMSTEAEVTDAIESLIIDLTPELSEVTSDMPDISVDEIDTADHEISQIRQKFNENLDKKCKFCGKRFKHGNALDRHVKLHNNKANFTCVHCGQVCKTDETYKRHLLVHLPNAEKPQHCEKCGKGFATYSALKIHSYTHFDKNHFMCEFCGKGYRDPKMLKIHRRKHTGEYPYHCAICDKKFRSWDLLAMHKITHKSDPDVICDVCGKTFSHRIRLAAHRKRHTDEKKHKCTLCVKVFKNPYNLQQHCISMHIEYAKSRGWKMHECKDCNRLIATKERFRRHVRTHTGERPFGCEICGKRFAEKGNLNSHMKIHNDDKQFECIYCSKRFIHNRTLKKHLLIHEKPIPENTLVNRSGYTPDELLAISIVADSNNYVLQNNPSIPLAGQQTVTETRSYNLELNKKHEQKTYVSDQSEDKLVFQQAQQVDIPVEAIQSNDSDWPDKIRLMYN</sequence>
<feature type="domain" description="C2H2-type" evidence="12">
    <location>
        <begin position="871"/>
        <end position="898"/>
    </location>
</feature>
<feature type="domain" description="C2H2-type" evidence="12">
    <location>
        <begin position="592"/>
        <end position="619"/>
    </location>
</feature>
<dbReference type="GO" id="GO:0000978">
    <property type="term" value="F:RNA polymerase II cis-regulatory region sequence-specific DNA binding"/>
    <property type="evidence" value="ECO:0007669"/>
    <property type="project" value="TreeGrafter"/>
</dbReference>
<feature type="compositionally biased region" description="Polar residues" evidence="11">
    <location>
        <begin position="710"/>
        <end position="722"/>
    </location>
</feature>
<dbReference type="FunFam" id="3.30.160.60:FF:001557">
    <property type="entry name" value="Transcription factor E4F1"/>
    <property type="match status" value="1"/>
</dbReference>
<dbReference type="Pfam" id="PF00096">
    <property type="entry name" value="zf-C2H2"/>
    <property type="match status" value="5"/>
</dbReference>
<accession>A0A8S3R4A6</accession>
<feature type="compositionally biased region" description="Acidic residues" evidence="11">
    <location>
        <begin position="178"/>
        <end position="193"/>
    </location>
</feature>
<dbReference type="SUPFAM" id="SSF57667">
    <property type="entry name" value="beta-beta-alpha zinc fingers"/>
    <property type="match status" value="7"/>
</dbReference>
<feature type="compositionally biased region" description="Polar residues" evidence="11">
    <location>
        <begin position="366"/>
        <end position="379"/>
    </location>
</feature>
<gene>
    <name evidence="13" type="ORF">MEDL_16587</name>
</gene>
<keyword evidence="8" id="KW-0804">Transcription</keyword>
<keyword evidence="5" id="KW-0862">Zinc</keyword>
<dbReference type="PROSITE" id="PS50157">
    <property type="entry name" value="ZINC_FINGER_C2H2_2"/>
    <property type="match status" value="12"/>
</dbReference>
<evidence type="ECO:0000256" key="5">
    <source>
        <dbReference type="ARBA" id="ARBA00022833"/>
    </source>
</evidence>
<dbReference type="PANTHER" id="PTHR24376">
    <property type="entry name" value="ZINC FINGER PROTEIN"/>
    <property type="match status" value="1"/>
</dbReference>
<dbReference type="Proteomes" id="UP000683360">
    <property type="component" value="Unassembled WGS sequence"/>
</dbReference>